<dbReference type="PANTHER" id="PTHR35601">
    <property type="entry name" value="TOXIN RELE"/>
    <property type="match status" value="1"/>
</dbReference>
<dbReference type="HOGENOM" id="CLU_155761_3_2_2"/>
<dbReference type="Gene3D" id="3.30.2310.20">
    <property type="entry name" value="RelE-like"/>
    <property type="match status" value="1"/>
</dbReference>
<dbReference type="InterPro" id="IPR007712">
    <property type="entry name" value="RelE/ParE_toxin"/>
</dbReference>
<dbReference type="Proteomes" id="UP000000391">
    <property type="component" value="Plasmid pMETEV01"/>
</dbReference>
<dbReference type="Pfam" id="PF05016">
    <property type="entry name" value="ParE_toxin"/>
    <property type="match status" value="1"/>
</dbReference>
<dbReference type="SUPFAM" id="SSF143011">
    <property type="entry name" value="RelE-like"/>
    <property type="match status" value="1"/>
</dbReference>
<dbReference type="PANTHER" id="PTHR35601:SF1">
    <property type="entry name" value="TOXIN RELE"/>
    <property type="match status" value="1"/>
</dbReference>
<keyword evidence="3" id="KW-1185">Reference proteome</keyword>
<dbReference type="EMBL" id="CP002070">
    <property type="protein sequence ID" value="ADI75167.1"/>
    <property type="molecule type" value="Genomic_DNA"/>
</dbReference>
<sequence>MSYEVTYTTKARKNLKKLPEEIARNIIYSIDELRHNPYYSVKKISGTGKHSIYSHRVGQYRVILTIENNEMVIMVLELGDRKHIYRKYQS</sequence>
<proteinExistence type="predicted"/>
<evidence type="ECO:0000256" key="1">
    <source>
        <dbReference type="ARBA" id="ARBA00022649"/>
    </source>
</evidence>
<geneLocation type="plasmid" evidence="2 3">
    <name>pMETEV01</name>
</geneLocation>
<dbReference type="RefSeq" id="WP_013195731.1">
    <property type="nucleotide sequence ID" value="NC_014254.1"/>
</dbReference>
<accession>D7EC45</accession>
<reference evidence="2 3" key="1">
    <citation type="submission" date="2010-06" db="EMBL/GenBank/DDBJ databases">
        <title>Complete sequence plasmid of Methanohalobium evestigatum Z-7303.</title>
        <authorList>
            <consortium name="US DOE Joint Genome Institute"/>
            <person name="Lucas S."/>
            <person name="Copeland A."/>
            <person name="Lapidus A."/>
            <person name="Cheng J.-F."/>
            <person name="Bruce D."/>
            <person name="Goodwin L."/>
            <person name="Pitluck S."/>
            <person name="Saunders E."/>
            <person name="Detter J.C."/>
            <person name="Han C."/>
            <person name="Tapia R."/>
            <person name="Land M."/>
            <person name="Hauser L."/>
            <person name="Kyrpides N."/>
            <person name="Mikhailova N."/>
            <person name="Sieprawska-Lupa M."/>
            <person name="Whitman W.B."/>
            <person name="Anderson I."/>
            <person name="Woyke T."/>
        </authorList>
    </citation>
    <scope>NUCLEOTIDE SEQUENCE [LARGE SCALE GENOMIC DNA]</scope>
    <source>
        <strain evidence="3">ATCC BAA-1072 / DSM 3721 / NBRC 107634 / OCM 161 / Z-7303</strain>
        <plasmid evidence="3">Plasmid pMETEV01</plasmid>
    </source>
</reference>
<evidence type="ECO:0000313" key="3">
    <source>
        <dbReference type="Proteomes" id="UP000000391"/>
    </source>
</evidence>
<dbReference type="KEGG" id="mev:Metev_2357"/>
<keyword evidence="1" id="KW-1277">Toxin-antitoxin system</keyword>
<evidence type="ECO:0000313" key="2">
    <source>
        <dbReference type="EMBL" id="ADI75167.1"/>
    </source>
</evidence>
<dbReference type="OrthoDB" id="97626at2157"/>
<name>D7EC45_METEZ</name>
<protein>
    <submittedName>
        <fullName evidence="2">Plasmid stabilization system</fullName>
    </submittedName>
</protein>
<dbReference type="GeneID" id="9348012"/>
<dbReference type="AlphaFoldDB" id="D7EC45"/>
<dbReference type="InterPro" id="IPR035093">
    <property type="entry name" value="RelE/ParE_toxin_dom_sf"/>
</dbReference>
<keyword evidence="2" id="KW-0614">Plasmid</keyword>
<gene>
    <name evidence="2" type="ordered locus">Metev_2357</name>
</gene>
<organism evidence="2 3">
    <name type="scientific">Methanohalobium evestigatum (strain ATCC BAA-1072 / DSM 3721 / NBRC 107634 / OCM 161 / Z-7303)</name>
    <dbReference type="NCBI Taxonomy" id="644295"/>
    <lineage>
        <taxon>Archaea</taxon>
        <taxon>Methanobacteriati</taxon>
        <taxon>Methanobacteriota</taxon>
        <taxon>Stenosarchaea group</taxon>
        <taxon>Methanomicrobia</taxon>
        <taxon>Methanosarcinales</taxon>
        <taxon>Methanosarcinaceae</taxon>
        <taxon>Methanohalobium</taxon>
    </lineage>
</organism>